<dbReference type="Pfam" id="PF09326">
    <property type="entry name" value="NADH_dhqG_C"/>
    <property type="match status" value="1"/>
</dbReference>
<dbReference type="CDD" id="cd00207">
    <property type="entry name" value="fer2"/>
    <property type="match status" value="1"/>
</dbReference>
<feature type="region of interest" description="Disordered" evidence="11">
    <location>
        <begin position="1"/>
        <end position="32"/>
    </location>
</feature>
<evidence type="ECO:0000256" key="9">
    <source>
        <dbReference type="ARBA" id="ARBA00034078"/>
    </source>
</evidence>
<accession>A0ABD1ZE54</accession>
<keyword evidence="4" id="KW-0479">Metal-binding</keyword>
<gene>
    <name evidence="15" type="ORF">R1flu_017853</name>
</gene>
<evidence type="ECO:0000256" key="2">
    <source>
        <dbReference type="ARBA" id="ARBA00005404"/>
    </source>
</evidence>
<proteinExistence type="inferred from homology"/>
<dbReference type="GO" id="GO:0046872">
    <property type="term" value="F:metal ion binding"/>
    <property type="evidence" value="ECO:0007669"/>
    <property type="project" value="UniProtKB-KW"/>
</dbReference>
<dbReference type="AlphaFoldDB" id="A0ABD1ZE54"/>
<keyword evidence="3" id="KW-0004">4Fe-4S</keyword>
<dbReference type="Gene3D" id="3.30.70.20">
    <property type="match status" value="1"/>
</dbReference>
<dbReference type="InterPro" id="IPR006656">
    <property type="entry name" value="Mopterin_OxRdtase"/>
</dbReference>
<dbReference type="PROSITE" id="PS00641">
    <property type="entry name" value="COMPLEX1_75K_1"/>
    <property type="match status" value="1"/>
</dbReference>
<evidence type="ECO:0000256" key="3">
    <source>
        <dbReference type="ARBA" id="ARBA00022485"/>
    </source>
</evidence>
<evidence type="ECO:0000256" key="4">
    <source>
        <dbReference type="ARBA" id="ARBA00022723"/>
    </source>
</evidence>
<dbReference type="InterPro" id="IPR015405">
    <property type="entry name" value="NDUFS1-like_C"/>
</dbReference>
<comment type="caution">
    <text evidence="15">The sequence shown here is derived from an EMBL/GenBank/DDBJ whole genome shotgun (WGS) entry which is preliminary data.</text>
</comment>
<dbReference type="FunFam" id="3.40.50.740:FF:000012">
    <property type="entry name" value="NADH dehydrogenase [ubiquinone] iron-sulfur protein 1 mitochondrial"/>
    <property type="match status" value="1"/>
</dbReference>
<dbReference type="EMBL" id="JBHFFA010000001">
    <property type="protein sequence ID" value="KAL2649725.1"/>
    <property type="molecule type" value="Genomic_DNA"/>
</dbReference>
<evidence type="ECO:0000313" key="15">
    <source>
        <dbReference type="EMBL" id="KAL2649725.1"/>
    </source>
</evidence>
<dbReference type="PROSITE" id="PS51085">
    <property type="entry name" value="2FE2S_FER_2"/>
    <property type="match status" value="1"/>
</dbReference>
<dbReference type="Proteomes" id="UP001605036">
    <property type="component" value="Unassembled WGS sequence"/>
</dbReference>
<dbReference type="PANTHER" id="PTHR43105">
    <property type="entry name" value="RESPIRATORY NITRATE REDUCTASE"/>
    <property type="match status" value="1"/>
</dbReference>
<comment type="cofactor">
    <cofactor evidence="9">
        <name>[2Fe-2S] cluster</name>
        <dbReference type="ChEBI" id="CHEBI:190135"/>
    </cofactor>
</comment>
<organism evidence="15 16">
    <name type="scientific">Riccia fluitans</name>
    <dbReference type="NCBI Taxonomy" id="41844"/>
    <lineage>
        <taxon>Eukaryota</taxon>
        <taxon>Viridiplantae</taxon>
        <taxon>Streptophyta</taxon>
        <taxon>Embryophyta</taxon>
        <taxon>Marchantiophyta</taxon>
        <taxon>Marchantiopsida</taxon>
        <taxon>Marchantiidae</taxon>
        <taxon>Marchantiales</taxon>
        <taxon>Ricciaceae</taxon>
        <taxon>Riccia</taxon>
    </lineage>
</organism>
<sequence length="780" mass="84403">MAPRCRRYPLPLPRSSTGSGSRRFSFSPVDSSSAAESGVAGSTSRALHSGVAWYAGIRGKFYEGKQSSDFYKWGSGLSLGGVRHARVASMAAVGAKFEAKPEDCIEVSVDGKDVTIAKGMTVLQACEVAGVDIPRFCYHPRLSIAGNCRMCLVEVEKTPKPVASCAMPALPGMKIKTTTPLVKKAREGVMEFLLINHPLDCPICDQGGECDLQDQSMVYGSDRGRFIEAKRSVVDKNLGPLVKTVMTRCIQCTRCVRFASEIAGVQDLGVLGRGGAEEIGTYVERLMVSELSGNVIDICPVGALTAKPSAFTARSWELKSTESIDVSDAIGANIRIDSRGPEVMRILPRLNEEVNEEWISDKARFAYDGLKRQRLNEPLIRSADGQLEPVSWARALKTVAEAALKVNPDQMAAIAGKLSDAEAMMALKDLMNRLGCERLWVEGNGEDTVADLRSNYLVNSTIAGLENTDACLLVGTELRIEAPLLNHRLRKAVRNLRAKVGVVGPETELHFKAEHLGNNAEVLASIAEGKHPFAQTLSKAKFPSIVVGSGVLQRSDKEAVLAAVQTISQNANVIRDDWNGYNFVLLNAAQAAGLDLGFVPGSRATVGDKSSIKFLYLLGADDLTPEDIPVDAFVVYQGHHGDRSAYRADVILPGVAYSEKEGTFENTEGRTQQTSPAVPTVGDARDDWKIIRALSELAGVKLPYDTLNGVRARMLAVAPNLFRVDELEPATPLPKESLPEVKAKLESSPFKRAIENFYMTDPISRASKTMAQSTAAFSRS</sequence>
<dbReference type="GO" id="GO:0016020">
    <property type="term" value="C:membrane"/>
    <property type="evidence" value="ECO:0007669"/>
    <property type="project" value="UniProtKB-ARBA"/>
</dbReference>
<keyword evidence="6" id="KW-0408">Iron</keyword>
<evidence type="ECO:0000313" key="16">
    <source>
        <dbReference type="Proteomes" id="UP001605036"/>
    </source>
</evidence>
<dbReference type="CDD" id="cd02773">
    <property type="entry name" value="MopB_Res-Cmplx1_Nad11"/>
    <property type="match status" value="1"/>
</dbReference>
<dbReference type="InterPro" id="IPR054351">
    <property type="entry name" value="NADH_UbQ_OxRdtase_ferredoxin"/>
</dbReference>
<dbReference type="PANTHER" id="PTHR43105:SF13">
    <property type="entry name" value="NADH-UBIQUINONE OXIDOREDUCTASE 75 KDA SUBUNIT, MITOCHONDRIAL"/>
    <property type="match status" value="1"/>
</dbReference>
<dbReference type="SUPFAM" id="SSF54862">
    <property type="entry name" value="4Fe-4S ferredoxins"/>
    <property type="match status" value="1"/>
</dbReference>
<evidence type="ECO:0000256" key="10">
    <source>
        <dbReference type="RuleBase" id="RU004523"/>
    </source>
</evidence>
<keyword evidence="5" id="KW-1278">Translocase</keyword>
<dbReference type="Gene3D" id="3.10.20.740">
    <property type="match status" value="1"/>
</dbReference>
<feature type="compositionally biased region" description="Low complexity" evidence="11">
    <location>
        <begin position="13"/>
        <end position="32"/>
    </location>
</feature>
<dbReference type="InterPro" id="IPR050123">
    <property type="entry name" value="Prok_molybdopt-oxidoreductase"/>
</dbReference>
<evidence type="ECO:0000259" key="13">
    <source>
        <dbReference type="PROSITE" id="PS51669"/>
    </source>
</evidence>
<dbReference type="Pfam" id="PF10588">
    <property type="entry name" value="NADH-G_4Fe-4S_3"/>
    <property type="match status" value="1"/>
</dbReference>
<feature type="domain" description="4Fe-4S Mo/W bis-MGD-type" evidence="13">
    <location>
        <begin position="318"/>
        <end position="374"/>
    </location>
</feature>
<dbReference type="InterPro" id="IPR006963">
    <property type="entry name" value="Mopterin_OxRdtase_4Fe-4S_dom"/>
</dbReference>
<dbReference type="GO" id="GO:0051539">
    <property type="term" value="F:4 iron, 4 sulfur cluster binding"/>
    <property type="evidence" value="ECO:0007669"/>
    <property type="project" value="UniProtKB-KW"/>
</dbReference>
<keyword evidence="16" id="KW-1185">Reference proteome</keyword>
<dbReference type="PROSITE" id="PS51669">
    <property type="entry name" value="4FE4S_MOW_BIS_MGD"/>
    <property type="match status" value="1"/>
</dbReference>
<dbReference type="InterPro" id="IPR036010">
    <property type="entry name" value="2Fe-2S_ferredoxin-like_sf"/>
</dbReference>
<protein>
    <recommendedName>
        <fullName evidence="17">NADH dehydrogenase subunit 11</fullName>
    </recommendedName>
</protein>
<evidence type="ECO:0000256" key="6">
    <source>
        <dbReference type="ARBA" id="ARBA00023004"/>
    </source>
</evidence>
<evidence type="ECO:0000259" key="12">
    <source>
        <dbReference type="PROSITE" id="PS51085"/>
    </source>
</evidence>
<feature type="domain" description="4Fe-4S His(Cys)3-ligated-type" evidence="14">
    <location>
        <begin position="181"/>
        <end position="220"/>
    </location>
</feature>
<dbReference type="SUPFAM" id="SSF54292">
    <property type="entry name" value="2Fe-2S ferredoxin-like"/>
    <property type="match status" value="1"/>
</dbReference>
<evidence type="ECO:0000256" key="5">
    <source>
        <dbReference type="ARBA" id="ARBA00022967"/>
    </source>
</evidence>
<dbReference type="InterPro" id="IPR000283">
    <property type="entry name" value="NADH_UbQ_OxRdtase_75kDa_su_CS"/>
</dbReference>
<evidence type="ECO:0000256" key="11">
    <source>
        <dbReference type="SAM" id="MobiDB-lite"/>
    </source>
</evidence>
<dbReference type="PROSITE" id="PS51839">
    <property type="entry name" value="4FE4S_HC3"/>
    <property type="match status" value="1"/>
</dbReference>
<keyword evidence="7" id="KW-0411">Iron-sulfur</keyword>
<dbReference type="SUPFAM" id="SSF53706">
    <property type="entry name" value="Formate dehydrogenase/DMSO reductase, domains 1-3"/>
    <property type="match status" value="1"/>
</dbReference>
<dbReference type="SMART" id="SM00929">
    <property type="entry name" value="NADH-G_4Fe-4S_3"/>
    <property type="match status" value="1"/>
</dbReference>
<dbReference type="Pfam" id="PF00384">
    <property type="entry name" value="Molybdopterin"/>
    <property type="match status" value="1"/>
</dbReference>
<dbReference type="FunFam" id="3.30.70.20:FF:000002">
    <property type="entry name" value="NADH-ubiquinone oxidoreductase 75 kDa subunit"/>
    <property type="match status" value="1"/>
</dbReference>
<evidence type="ECO:0000259" key="14">
    <source>
        <dbReference type="PROSITE" id="PS51839"/>
    </source>
</evidence>
<dbReference type="Pfam" id="PF22117">
    <property type="entry name" value="Fer4_Nqo3"/>
    <property type="match status" value="1"/>
</dbReference>
<dbReference type="InterPro" id="IPR019574">
    <property type="entry name" value="NADH_UbQ_OxRdtase_Gsu_4Fe4S-bd"/>
</dbReference>
<keyword evidence="8" id="KW-0520">NAD</keyword>
<comment type="similarity">
    <text evidence="2 10">Belongs to the complex I 75 kDa subunit family.</text>
</comment>
<dbReference type="PROSITE" id="PS00642">
    <property type="entry name" value="COMPLEX1_75K_2"/>
    <property type="match status" value="1"/>
</dbReference>
<evidence type="ECO:0008006" key="17">
    <source>
        <dbReference type="Google" id="ProtNLM"/>
    </source>
</evidence>
<dbReference type="FunFam" id="3.30.200.210:FF:000002">
    <property type="entry name" value="NADH-ubiquinone oxidoreductase 75 kDa subunit"/>
    <property type="match status" value="1"/>
</dbReference>
<dbReference type="PROSITE" id="PS00643">
    <property type="entry name" value="COMPLEX1_75K_3"/>
    <property type="match status" value="1"/>
</dbReference>
<dbReference type="Gene3D" id="3.40.50.740">
    <property type="match status" value="1"/>
</dbReference>
<evidence type="ECO:0000256" key="1">
    <source>
        <dbReference type="ARBA" id="ARBA00001966"/>
    </source>
</evidence>
<dbReference type="NCBIfam" id="TIGR01973">
    <property type="entry name" value="NuoG"/>
    <property type="match status" value="1"/>
</dbReference>
<dbReference type="Pfam" id="PF13510">
    <property type="entry name" value="Fer2_4"/>
    <property type="match status" value="1"/>
</dbReference>
<dbReference type="Pfam" id="PF22151">
    <property type="entry name" value="Fer4_NDSU1"/>
    <property type="match status" value="1"/>
</dbReference>
<comment type="cofactor">
    <cofactor evidence="1">
        <name>[4Fe-4S] cluster</name>
        <dbReference type="ChEBI" id="CHEBI:49883"/>
    </cofactor>
</comment>
<evidence type="ECO:0000256" key="7">
    <source>
        <dbReference type="ARBA" id="ARBA00023014"/>
    </source>
</evidence>
<dbReference type="InterPro" id="IPR001041">
    <property type="entry name" value="2Fe-2S_ferredoxin-type"/>
</dbReference>
<name>A0ABD1ZE54_9MARC</name>
<reference evidence="15 16" key="1">
    <citation type="submission" date="2024-09" db="EMBL/GenBank/DDBJ databases">
        <title>Chromosome-scale assembly of Riccia fluitans.</title>
        <authorList>
            <person name="Paukszto L."/>
            <person name="Sawicki J."/>
            <person name="Karawczyk K."/>
            <person name="Piernik-Szablinska J."/>
            <person name="Szczecinska M."/>
            <person name="Mazdziarz M."/>
        </authorList>
    </citation>
    <scope>NUCLEOTIDE SEQUENCE [LARGE SCALE GENOMIC DNA]</scope>
    <source>
        <strain evidence="15">Rf_01</strain>
        <tissue evidence="15">Aerial parts of the thallus</tissue>
    </source>
</reference>
<feature type="domain" description="2Fe-2S ferredoxin-type" evidence="12">
    <location>
        <begin position="103"/>
        <end position="181"/>
    </location>
</feature>
<dbReference type="InterPro" id="IPR010228">
    <property type="entry name" value="NADH_UbQ_OxRdtase_Gsu"/>
</dbReference>
<dbReference type="FunFam" id="3.10.20.740:FF:000001">
    <property type="entry name" value="NADH-quinone oxidoreductase subunit G"/>
    <property type="match status" value="1"/>
</dbReference>
<evidence type="ECO:0000256" key="8">
    <source>
        <dbReference type="ARBA" id="ARBA00023027"/>
    </source>
</evidence>
<dbReference type="Gene3D" id="3.30.200.210">
    <property type="match status" value="1"/>
</dbReference>